<feature type="transmembrane region" description="Helical" evidence="8">
    <location>
        <begin position="313"/>
        <end position="330"/>
    </location>
</feature>
<feature type="compositionally biased region" description="Basic and acidic residues" evidence="7">
    <location>
        <begin position="9"/>
        <end position="20"/>
    </location>
</feature>
<feature type="transmembrane region" description="Helical" evidence="8">
    <location>
        <begin position="241"/>
        <end position="261"/>
    </location>
</feature>
<feature type="transmembrane region" description="Helical" evidence="8">
    <location>
        <begin position="400"/>
        <end position="417"/>
    </location>
</feature>
<evidence type="ECO:0000313" key="10">
    <source>
        <dbReference type="EMBL" id="WCO65145.1"/>
    </source>
</evidence>
<evidence type="ECO:0000256" key="6">
    <source>
        <dbReference type="ARBA" id="ARBA00023136"/>
    </source>
</evidence>
<dbReference type="PANTHER" id="PTHR23513">
    <property type="entry name" value="INTEGRAL MEMBRANE EFFLUX PROTEIN-RELATED"/>
    <property type="match status" value="1"/>
</dbReference>
<dbReference type="InterPro" id="IPR036259">
    <property type="entry name" value="MFS_trans_sf"/>
</dbReference>
<dbReference type="GO" id="GO:0005886">
    <property type="term" value="C:plasma membrane"/>
    <property type="evidence" value="ECO:0007669"/>
    <property type="project" value="UniProtKB-SubCell"/>
</dbReference>
<keyword evidence="4 8" id="KW-0812">Transmembrane</keyword>
<keyword evidence="6 8" id="KW-0472">Membrane</keyword>
<sequence>MTETAPEADPGRPPDRDRDATPAPPARPWSLLTDRTFGPFFLGSLVSNAGNWFQNLAAAVVIYAVTGSNTLVGVVSVLQFGATLVLSPWAGVAGDRFDRRRLLVAAQLVSFVGAAGLAVAVALVGVDGLGGPLPVFGATLVIGVGYAFSVPMIQAIVPQLVRREDLDSAIALSSVTFNLARAIGPALAGALIGAAGAAAAFGVNAASFLVLCLALLVVHPRPVEVEQSDDGDRSIRGGFRWARADPVAVPILLATLALGWASDPVNTLSPAVADGFGHTDAFVGALVSAFGAGAAATALVVERIRGRLGGLRATQLAFLLISAGLIGLAFSPHEVLGLAALALAGAGFLIGVTSLNGALQRRVPESLRGRVMALWSVALLGSRPFAALVDGSVADLTTTSTALCVAGAVPIVAALLLRRVRTPDTEGAPA</sequence>
<dbReference type="GO" id="GO:0022857">
    <property type="term" value="F:transmembrane transporter activity"/>
    <property type="evidence" value="ECO:0007669"/>
    <property type="project" value="InterPro"/>
</dbReference>
<feature type="transmembrane region" description="Helical" evidence="8">
    <location>
        <begin position="371"/>
        <end position="388"/>
    </location>
</feature>
<dbReference type="InterPro" id="IPR010290">
    <property type="entry name" value="TM_effector"/>
</dbReference>
<keyword evidence="5 8" id="KW-1133">Transmembrane helix</keyword>
<proteinExistence type="predicted"/>
<feature type="transmembrane region" description="Helical" evidence="8">
    <location>
        <begin position="169"/>
        <end position="192"/>
    </location>
</feature>
<feature type="region of interest" description="Disordered" evidence="7">
    <location>
        <begin position="1"/>
        <end position="30"/>
    </location>
</feature>
<feature type="transmembrane region" description="Helical" evidence="8">
    <location>
        <begin position="198"/>
        <end position="220"/>
    </location>
</feature>
<evidence type="ECO:0000313" key="11">
    <source>
        <dbReference type="Proteomes" id="UP001216390"/>
    </source>
</evidence>
<dbReference type="PROSITE" id="PS50850">
    <property type="entry name" value="MFS"/>
    <property type="match status" value="2"/>
</dbReference>
<dbReference type="PANTHER" id="PTHR23513:SF11">
    <property type="entry name" value="STAPHYLOFERRIN A TRANSPORTER"/>
    <property type="match status" value="1"/>
</dbReference>
<feature type="transmembrane region" description="Helical" evidence="8">
    <location>
        <begin position="102"/>
        <end position="123"/>
    </location>
</feature>
<organism evidence="10 11">
    <name type="scientific">Iamia majanohamensis</name>
    <dbReference type="NCBI Taxonomy" id="467976"/>
    <lineage>
        <taxon>Bacteria</taxon>
        <taxon>Bacillati</taxon>
        <taxon>Actinomycetota</taxon>
        <taxon>Acidimicrobiia</taxon>
        <taxon>Acidimicrobiales</taxon>
        <taxon>Iamiaceae</taxon>
        <taxon>Iamia</taxon>
    </lineage>
</organism>
<evidence type="ECO:0000256" key="3">
    <source>
        <dbReference type="ARBA" id="ARBA00022475"/>
    </source>
</evidence>
<dbReference type="SUPFAM" id="SSF103473">
    <property type="entry name" value="MFS general substrate transporter"/>
    <property type="match status" value="1"/>
</dbReference>
<keyword evidence="2" id="KW-0813">Transport</keyword>
<dbReference type="KEGG" id="ima:PO878_11615"/>
<reference evidence="10" key="1">
    <citation type="submission" date="2023-01" db="EMBL/GenBank/DDBJ databases">
        <title>The diversity of Class Acidimicrobiia in South China Sea sediment environments and the proposal of Iamia marina sp. nov., a novel species of the genus Iamia.</title>
        <authorList>
            <person name="He Y."/>
            <person name="Tian X."/>
        </authorList>
    </citation>
    <scope>NUCLEOTIDE SEQUENCE</scope>
    <source>
        <strain evidence="10">DSM 19957</strain>
    </source>
</reference>
<evidence type="ECO:0000259" key="9">
    <source>
        <dbReference type="PROSITE" id="PS50850"/>
    </source>
</evidence>
<dbReference type="EMBL" id="CP116942">
    <property type="protein sequence ID" value="WCO65145.1"/>
    <property type="molecule type" value="Genomic_DNA"/>
</dbReference>
<evidence type="ECO:0000256" key="1">
    <source>
        <dbReference type="ARBA" id="ARBA00004651"/>
    </source>
</evidence>
<feature type="domain" description="Major facilitator superfamily (MFS) profile" evidence="9">
    <location>
        <begin position="1"/>
        <end position="223"/>
    </location>
</feature>
<evidence type="ECO:0000256" key="2">
    <source>
        <dbReference type="ARBA" id="ARBA00022448"/>
    </source>
</evidence>
<name>A0AAE9Y3I8_9ACTN</name>
<dbReference type="AlphaFoldDB" id="A0AAE9Y3I8"/>
<keyword evidence="3" id="KW-1003">Cell membrane</keyword>
<dbReference type="Pfam" id="PF05977">
    <property type="entry name" value="MFS_3"/>
    <property type="match status" value="1"/>
</dbReference>
<feature type="transmembrane region" description="Helical" evidence="8">
    <location>
        <begin position="135"/>
        <end position="157"/>
    </location>
</feature>
<dbReference type="Gene3D" id="1.20.1250.20">
    <property type="entry name" value="MFS general substrate transporter like domains"/>
    <property type="match status" value="1"/>
</dbReference>
<dbReference type="CDD" id="cd06173">
    <property type="entry name" value="MFS_MefA_like"/>
    <property type="match status" value="1"/>
</dbReference>
<feature type="transmembrane region" description="Helical" evidence="8">
    <location>
        <begin position="281"/>
        <end position="301"/>
    </location>
</feature>
<gene>
    <name evidence="10" type="ORF">PO878_11615</name>
</gene>
<evidence type="ECO:0000256" key="7">
    <source>
        <dbReference type="SAM" id="MobiDB-lite"/>
    </source>
</evidence>
<dbReference type="RefSeq" id="WP_272734670.1">
    <property type="nucleotide sequence ID" value="NZ_CP116942.1"/>
</dbReference>
<evidence type="ECO:0000256" key="8">
    <source>
        <dbReference type="SAM" id="Phobius"/>
    </source>
</evidence>
<evidence type="ECO:0000256" key="4">
    <source>
        <dbReference type="ARBA" id="ARBA00022692"/>
    </source>
</evidence>
<feature type="transmembrane region" description="Helical" evidence="8">
    <location>
        <begin position="336"/>
        <end position="359"/>
    </location>
</feature>
<dbReference type="InterPro" id="IPR020846">
    <property type="entry name" value="MFS_dom"/>
</dbReference>
<evidence type="ECO:0000256" key="5">
    <source>
        <dbReference type="ARBA" id="ARBA00022989"/>
    </source>
</evidence>
<keyword evidence="11" id="KW-1185">Reference proteome</keyword>
<accession>A0AAE9Y3I8</accession>
<feature type="domain" description="Major facilitator superfamily (MFS) profile" evidence="9">
    <location>
        <begin position="247"/>
        <end position="430"/>
    </location>
</feature>
<protein>
    <submittedName>
        <fullName evidence="10">MFS transporter</fullName>
    </submittedName>
</protein>
<comment type="subcellular location">
    <subcellularLocation>
        <location evidence="1">Cell membrane</location>
        <topology evidence="1">Multi-pass membrane protein</topology>
    </subcellularLocation>
</comment>
<dbReference type="Proteomes" id="UP001216390">
    <property type="component" value="Chromosome"/>
</dbReference>